<evidence type="ECO:0000256" key="1">
    <source>
        <dbReference type="SAM" id="MobiDB-lite"/>
    </source>
</evidence>
<keyword evidence="2" id="KW-0472">Membrane</keyword>
<accession>A0A8K0NPQ2</accession>
<evidence type="ECO:0000256" key="2">
    <source>
        <dbReference type="SAM" id="Phobius"/>
    </source>
</evidence>
<dbReference type="AlphaFoldDB" id="A0A8K0NPQ2"/>
<evidence type="ECO:0000313" key="3">
    <source>
        <dbReference type="EMBL" id="KAG7531963.1"/>
    </source>
</evidence>
<feature type="transmembrane region" description="Helical" evidence="2">
    <location>
        <begin position="75"/>
        <end position="99"/>
    </location>
</feature>
<comment type="caution">
    <text evidence="3">The sequence shown here is derived from an EMBL/GenBank/DDBJ whole genome shotgun (WGS) entry which is preliminary data.</text>
</comment>
<dbReference type="EMBL" id="JABELV010000078">
    <property type="protein sequence ID" value="KAG7531963.1"/>
    <property type="molecule type" value="Genomic_DNA"/>
</dbReference>
<protein>
    <recommendedName>
        <fullName evidence="5">Transmembrane protein</fullName>
    </recommendedName>
</protein>
<keyword evidence="2" id="KW-1133">Transmembrane helix</keyword>
<keyword evidence="2" id="KW-0812">Transmembrane</keyword>
<feature type="region of interest" description="Disordered" evidence="1">
    <location>
        <begin position="1"/>
        <end position="20"/>
    </location>
</feature>
<evidence type="ECO:0008006" key="5">
    <source>
        <dbReference type="Google" id="ProtNLM"/>
    </source>
</evidence>
<evidence type="ECO:0000313" key="4">
    <source>
        <dbReference type="Proteomes" id="UP000812966"/>
    </source>
</evidence>
<dbReference type="Proteomes" id="UP000812966">
    <property type="component" value="Unassembled WGS sequence"/>
</dbReference>
<keyword evidence="4" id="KW-1185">Reference proteome</keyword>
<sequence length="201" mass="22573">MSTAYPHPNPSTTVTSVTTTSTPIPTSLAMQIPHPFPWAVERQRECYSLATKSWIEAGRISLTDVMMISEMFRGFMRYSAIGLTVGFLTSLSLRVIPALRAIRPQSRRPTQILRYSSSRLPLVIVRTGMTLTGGVYGAYYGLGLPFERYGRPFTGEEVKRRVPSFPSRLRYVTSLLPPITNLLILECLLCAEFYVYILNGI</sequence>
<gene>
    <name evidence="3" type="ORF">FFLO_03970</name>
</gene>
<feature type="transmembrane region" description="Helical" evidence="2">
    <location>
        <begin position="120"/>
        <end position="142"/>
    </location>
</feature>
<organism evidence="3 4">
    <name type="scientific">Filobasidium floriforme</name>
    <dbReference type="NCBI Taxonomy" id="5210"/>
    <lineage>
        <taxon>Eukaryota</taxon>
        <taxon>Fungi</taxon>
        <taxon>Dikarya</taxon>
        <taxon>Basidiomycota</taxon>
        <taxon>Agaricomycotina</taxon>
        <taxon>Tremellomycetes</taxon>
        <taxon>Filobasidiales</taxon>
        <taxon>Filobasidiaceae</taxon>
        <taxon>Filobasidium</taxon>
    </lineage>
</organism>
<feature type="transmembrane region" description="Helical" evidence="2">
    <location>
        <begin position="175"/>
        <end position="197"/>
    </location>
</feature>
<name>A0A8K0NPQ2_9TREE</name>
<proteinExistence type="predicted"/>
<reference evidence="3" key="1">
    <citation type="submission" date="2020-04" db="EMBL/GenBank/DDBJ databases">
        <title>Analysis of mating type loci in Filobasidium floriforme.</title>
        <authorList>
            <person name="Nowrousian M."/>
        </authorList>
    </citation>
    <scope>NUCLEOTIDE SEQUENCE</scope>
    <source>
        <strain evidence="3">CBS 6242</strain>
    </source>
</reference>
<feature type="compositionally biased region" description="Low complexity" evidence="1">
    <location>
        <begin position="10"/>
        <end position="20"/>
    </location>
</feature>